<gene>
    <name evidence="3" type="primary">Zcchc3_37</name>
    <name evidence="3" type="ORF">GTO95_0000111</name>
</gene>
<dbReference type="Proteomes" id="UP000736164">
    <property type="component" value="Unassembled WGS sequence"/>
</dbReference>
<feature type="domain" description="CCHC-type" evidence="2">
    <location>
        <begin position="121"/>
        <end position="135"/>
    </location>
</feature>
<dbReference type="Gene3D" id="4.10.60.10">
    <property type="entry name" value="Zinc finger, CCHC-type"/>
    <property type="match status" value="1"/>
</dbReference>
<keyword evidence="1" id="KW-0863">Zinc-finger</keyword>
<feature type="domain" description="CCHC-type" evidence="2">
    <location>
        <begin position="102"/>
        <end position="116"/>
    </location>
</feature>
<dbReference type="AlphaFoldDB" id="A0A8J7P485"/>
<keyword evidence="1" id="KW-0862">Zinc</keyword>
<feature type="non-terminal residue" evidence="3">
    <location>
        <position position="135"/>
    </location>
</feature>
<feature type="domain" description="CCHC-type" evidence="2">
    <location>
        <begin position="84"/>
        <end position="99"/>
    </location>
</feature>
<evidence type="ECO:0000259" key="2">
    <source>
        <dbReference type="PROSITE" id="PS50158"/>
    </source>
</evidence>
<dbReference type="InterPro" id="IPR057811">
    <property type="entry name" value="RBD_ZCCHC3_2nd"/>
</dbReference>
<dbReference type="PANTHER" id="PTHR46486:SF1">
    <property type="entry name" value="CCHC-TYPE DOMAIN-CONTAINING PROTEIN"/>
    <property type="match status" value="1"/>
</dbReference>
<sequence length="135" mass="15291">LIVQMFNPYVPEEDIEVFLKRFVDLTAKGTKIMDRNRYWTGKIRFFARLRTASTQEDGFLHPPAMFFIGANRGYLSYPGQPLTCRRCGGEGHFAANCRELMCKRCGKTGHLGADCKATKTCNLCGENGHLYKDCP</sequence>
<protein>
    <submittedName>
        <fullName evidence="3">ZCHC3 protein</fullName>
    </submittedName>
</protein>
<dbReference type="Pfam" id="PF23058">
    <property type="entry name" value="RBD_ZCCHC3_2nd"/>
    <property type="match status" value="1"/>
</dbReference>
<dbReference type="SMART" id="SM00343">
    <property type="entry name" value="ZnF_C2HC"/>
    <property type="match status" value="3"/>
</dbReference>
<dbReference type="SUPFAM" id="SSF57756">
    <property type="entry name" value="Retrovirus zinc finger-like domains"/>
    <property type="match status" value="1"/>
</dbReference>
<organism evidence="3 4">
    <name type="scientific">Atractosteus spatula</name>
    <name type="common">Alligator gar</name>
    <name type="synonym">Lepisosteus spatula</name>
    <dbReference type="NCBI Taxonomy" id="7917"/>
    <lineage>
        <taxon>Eukaryota</taxon>
        <taxon>Metazoa</taxon>
        <taxon>Chordata</taxon>
        <taxon>Craniata</taxon>
        <taxon>Vertebrata</taxon>
        <taxon>Euteleostomi</taxon>
        <taxon>Actinopterygii</taxon>
        <taxon>Neopterygii</taxon>
        <taxon>Holostei</taxon>
        <taxon>Semionotiformes</taxon>
        <taxon>Lepisosteidae</taxon>
        <taxon>Atractosteus</taxon>
    </lineage>
</organism>
<reference evidence="3" key="1">
    <citation type="journal article" date="2021" name="Cell">
        <title>Tracing the genetic footprints of vertebrate landing in non-teleost ray-finned fishes.</title>
        <authorList>
            <person name="Bi X."/>
            <person name="Wang K."/>
            <person name="Yang L."/>
            <person name="Pan H."/>
            <person name="Jiang H."/>
            <person name="Wei Q."/>
            <person name="Fang M."/>
            <person name="Yu H."/>
            <person name="Zhu C."/>
            <person name="Cai Y."/>
            <person name="He Y."/>
            <person name="Gan X."/>
            <person name="Zeng H."/>
            <person name="Yu D."/>
            <person name="Zhu Y."/>
            <person name="Jiang H."/>
            <person name="Qiu Q."/>
            <person name="Yang H."/>
            <person name="Zhang Y.E."/>
            <person name="Wang W."/>
            <person name="Zhu M."/>
            <person name="He S."/>
            <person name="Zhang G."/>
        </authorList>
    </citation>
    <scope>NUCLEOTIDE SEQUENCE</scope>
    <source>
        <strain evidence="3">Allg_001</strain>
    </source>
</reference>
<dbReference type="PROSITE" id="PS50158">
    <property type="entry name" value="ZF_CCHC"/>
    <property type="match status" value="3"/>
</dbReference>
<evidence type="ECO:0000313" key="4">
    <source>
        <dbReference type="Proteomes" id="UP000736164"/>
    </source>
</evidence>
<keyword evidence="1" id="KW-0479">Metal-binding</keyword>
<feature type="non-terminal residue" evidence="3">
    <location>
        <position position="1"/>
    </location>
</feature>
<comment type="caution">
    <text evidence="3">The sequence shown here is derived from an EMBL/GenBank/DDBJ whole genome shotgun (WGS) entry which is preliminary data.</text>
</comment>
<proteinExistence type="predicted"/>
<dbReference type="GO" id="GO:0003676">
    <property type="term" value="F:nucleic acid binding"/>
    <property type="evidence" value="ECO:0007669"/>
    <property type="project" value="InterPro"/>
</dbReference>
<dbReference type="InterPro" id="IPR036875">
    <property type="entry name" value="Znf_CCHC_sf"/>
</dbReference>
<accession>A0A8J7P485</accession>
<dbReference type="GO" id="GO:0008270">
    <property type="term" value="F:zinc ion binding"/>
    <property type="evidence" value="ECO:0007669"/>
    <property type="project" value="UniProtKB-KW"/>
</dbReference>
<dbReference type="Pfam" id="PF00098">
    <property type="entry name" value="zf-CCHC"/>
    <property type="match status" value="3"/>
</dbReference>
<name>A0A8J7P485_ATRSP</name>
<dbReference type="PANTHER" id="PTHR46486">
    <property type="entry name" value="CCHC-TYPE DOMAIN-CONTAINING PROTEIN"/>
    <property type="match status" value="1"/>
</dbReference>
<dbReference type="EMBL" id="JAAWVO010074789">
    <property type="protein sequence ID" value="MBN3325212.1"/>
    <property type="molecule type" value="Genomic_DNA"/>
</dbReference>
<evidence type="ECO:0000256" key="1">
    <source>
        <dbReference type="PROSITE-ProRule" id="PRU00047"/>
    </source>
</evidence>
<evidence type="ECO:0000313" key="3">
    <source>
        <dbReference type="EMBL" id="MBN3325212.1"/>
    </source>
</evidence>
<dbReference type="InterPro" id="IPR001878">
    <property type="entry name" value="Znf_CCHC"/>
</dbReference>
<keyword evidence="4" id="KW-1185">Reference proteome</keyword>